<accession>A0A1C2IFN7</accession>
<dbReference type="InterPro" id="IPR027396">
    <property type="entry name" value="DsrEFH-like"/>
</dbReference>
<dbReference type="EMBL" id="LWRY01000030">
    <property type="protein sequence ID" value="OCX74797.1"/>
    <property type="molecule type" value="Genomic_DNA"/>
</dbReference>
<dbReference type="RefSeq" id="WP_010641835.1">
    <property type="nucleotide sequence ID" value="NZ_JABBDT010000031.1"/>
</dbReference>
<dbReference type="PANTHER" id="PTHR34874">
    <property type="entry name" value="PROTEIN YCHN"/>
    <property type="match status" value="1"/>
</dbReference>
<reference evidence="1" key="1">
    <citation type="journal article" date="2016" name="Int. J. Mol. Sci.">
        <title>Comparative genomics of the extreme acidophile Acidithiobacillus thiooxidans reveals intraspecific divergence and niche adaptation.</title>
        <authorList>
            <person name="Zhang X."/>
            <person name="Feng X."/>
            <person name="Tao J."/>
            <person name="Ma L."/>
            <person name="Xiao Y."/>
            <person name="Liang Y."/>
            <person name="Liu X."/>
            <person name="Yin H."/>
        </authorList>
    </citation>
    <scope>NUCLEOTIDE SEQUENCE [LARGE SCALE GENOMIC DNA]</scope>
    <source>
        <strain evidence="1">DXS-W</strain>
    </source>
</reference>
<name>A0A1C2IFN7_ACITH</name>
<protein>
    <submittedName>
        <fullName evidence="1">Sulfur reduction protein DsrE</fullName>
    </submittedName>
</protein>
<dbReference type="Proteomes" id="UP000095008">
    <property type="component" value="Unassembled WGS sequence"/>
</dbReference>
<dbReference type="OrthoDB" id="8563527at2"/>
<proteinExistence type="predicted"/>
<sequence>MSKALIILHAGPDEENPRADTAVRLAGAMLADNKDVRLFLAGQGVLILKDWDKTRDNVRNLLSELLELGLEVQCCDSSLKAQAIETLPAGVNRSSMKGLSSWISMADEVVCF</sequence>
<dbReference type="InterPro" id="IPR003787">
    <property type="entry name" value="Sulphur_relay_DsrE/F-like"/>
</dbReference>
<dbReference type="AlphaFoldDB" id="A0A1C2IFN7"/>
<comment type="caution">
    <text evidence="1">The sequence shown here is derived from an EMBL/GenBank/DDBJ whole genome shotgun (WGS) entry which is preliminary data.</text>
</comment>
<dbReference type="PANTHER" id="PTHR34874:SF1">
    <property type="entry name" value="PROTEIN YCHN"/>
    <property type="match status" value="1"/>
</dbReference>
<organism evidence="1 2">
    <name type="scientific">Acidithiobacillus thiooxidans</name>
    <name type="common">Thiobacillus thiooxidans</name>
    <dbReference type="NCBI Taxonomy" id="930"/>
    <lineage>
        <taxon>Bacteria</taxon>
        <taxon>Pseudomonadati</taxon>
        <taxon>Pseudomonadota</taxon>
        <taxon>Acidithiobacillia</taxon>
        <taxon>Acidithiobacillales</taxon>
        <taxon>Acidithiobacillaceae</taxon>
        <taxon>Acidithiobacillus</taxon>
    </lineage>
</organism>
<keyword evidence="2" id="KW-1185">Reference proteome</keyword>
<dbReference type="GO" id="GO:0005829">
    <property type="term" value="C:cytosol"/>
    <property type="evidence" value="ECO:0007669"/>
    <property type="project" value="TreeGrafter"/>
</dbReference>
<dbReference type="SUPFAM" id="SSF75169">
    <property type="entry name" value="DsrEFH-like"/>
    <property type="match status" value="1"/>
</dbReference>
<gene>
    <name evidence="1" type="ORF">A6M23_04920</name>
</gene>
<dbReference type="Gene3D" id="3.40.1260.10">
    <property type="entry name" value="DsrEFH-like"/>
    <property type="match status" value="1"/>
</dbReference>
<evidence type="ECO:0000313" key="1">
    <source>
        <dbReference type="EMBL" id="OCX74797.1"/>
    </source>
</evidence>
<evidence type="ECO:0000313" key="2">
    <source>
        <dbReference type="Proteomes" id="UP000095008"/>
    </source>
</evidence>
<dbReference type="Pfam" id="PF02635">
    <property type="entry name" value="DsrE"/>
    <property type="match status" value="1"/>
</dbReference>